<feature type="compositionally biased region" description="Polar residues" evidence="1">
    <location>
        <begin position="72"/>
        <end position="83"/>
    </location>
</feature>
<dbReference type="SUPFAM" id="SSF49265">
    <property type="entry name" value="Fibronectin type III"/>
    <property type="match status" value="1"/>
</dbReference>
<feature type="compositionally biased region" description="Polar residues" evidence="1">
    <location>
        <begin position="384"/>
        <end position="394"/>
    </location>
</feature>
<feature type="compositionally biased region" description="Polar residues" evidence="1">
    <location>
        <begin position="1429"/>
        <end position="1451"/>
    </location>
</feature>
<feature type="compositionally biased region" description="Low complexity" evidence="1">
    <location>
        <begin position="906"/>
        <end position="919"/>
    </location>
</feature>
<feature type="compositionally biased region" description="Low complexity" evidence="1">
    <location>
        <begin position="577"/>
        <end position="589"/>
    </location>
</feature>
<feature type="region of interest" description="Disordered" evidence="1">
    <location>
        <begin position="507"/>
        <end position="610"/>
    </location>
</feature>
<sequence>MLKGRKGGNRKSRRKGPRDDEKLKGAASSKEVAKKETQCKPCRVILTDILKERPELKTMSTDARTAMEGASRSLSVSSQPVKRQVAKKSTSKPAGFQAKLNSTHSSREPPKKTPRLEASPEFAVLKKTSGSKESTVTSDSASRNSSERVDKQSSGSLSNHSKSHQVSKDASLQQKDLPVVAKKSTHSIKRKIAQKEAQQNGEKQRSHTTNSVKSSVSSKSAHQADSVKSSVSSKTAHQVESNSIKPVMLPSAPSTCNASSTSTRDTKAQSSTTTTVNGQKSKRKCSSLRSVRVFDDDSTGDISISNELMTSSLDHSVRAESKKDTVDKPMKLSSDKASSTPSHKKAVHSDKTLQSTTTNGKKEDTRSKVQHVKSDDKVARLKNASESSNTSMSGATDPLRGKESITRVKEATDEKPLNSIPNKVPKMVTQNIADQHPKKESQLSTTSDAPDQKKPLATKAKLASTVNQQVSTPKKEIAPKNEISPKEELSSKQDILSKQVISMKQDIFSKEHVSSNEAVPPKEEVSTKQEDHLKEEIPPKQEVPPKEENFPQTDHLSTPAKEMLSLGDHATKPMYQSISSTGSASTTSSHRMPTATEKESEPAGHVEASAIQAVSATYPAPVPEQVAASTCQIPVAPPTTAKDCSAQQLASISQVEPTTDVSSVSLQPVAATGSLVSLPVVTPTGQVSVTADQAMATANQVSVPEVASAPASNVELPGSDRQSVQDASAKAAAVSAPLQSTPAEQKVTTVSEVSTVTQQAPPSATVAYSSTQQMSVDTSASPAMPLSGSVKEMPVVTESRENRSPVQHVSAPEPVKQPSAPAQKEAASSSHVPGPPKHTLSPVNQTLPPGSKVPSSSSSKEVPSQAQQHQSNPTTTTTKGTSDLHKSRSPPPLIPVQNTSLPVPFATAKGTNKTGAANNPTEPTSRPGAEGNDIVVVEDTPESQPQDSSNSGKSSPPNRPSSSSSPPMAASDAVSNPPKSRTPPANGTETAASDEQQTQANSDAEPIVIDDNPSTEDQPSVQQDQGMSVGKKREGEPNPGHGAKKPRLDNGATQGFVNRTVATDAADSCSAQFARHIPASVPVTRTVGCNTTCAAQRQQLLGREDLKKMVEDKVAHCTAKANSQMKQFQDRVAKLTKVCKGWEEYARKLQKKRKRMKKLIKELTQKLVTMNQEQDRLKRELKRRRAIGGPRPVDVGVQADLKPQQQPTAQASSSQTSSGPTSGGPTSSGPSSTSAPAPKPTVTPVATRQQAVPRPPPPTYTRPPQVQRVPTATESVSVTSSAVQRAGPPQPQVATAPKAPPPQPTSQPQAISSQRTTPTGVPHPPRNIPTLVHHPPPPPPPRTSRTSPTLYNNSSLNSQPPYRQPTQAAPPTRQKTPEKARVPSQDAGKINAVIDLTEDAEETQASAQGRKPSGAGPPPLLKAVATPSAAPNTVAPTSQARPTSQVRPFNNPQPVPVAISTSNSNARNITNVVQAIVNSTRAIQAPPNFRPVATTVQQVGQNPMHSMPPTAPAYQRPPVQVLAQIPQSTVGYVGQPVMPRVQTAGTFRPPAVTTSAFVGQPAHVVESVLSPPVMCMQPSQQGNPLYNHYTQPQRHPVPNVVVQARHPMPQTVQAYRQAFHQVQPPANMMQGPRPAGPAVVPRPAPPPLLHSNNPPQVQQMRPPMQPTFPQRPPAMQQPPQPPQPANHPHPGNNQHPAPLPQPPPPSPQLPPQYANLPLPHRTTLHIARAGNGIVLSWNVTEPPNPHAPTVDCYQLFAYQEGTGQPNTALWKKIGDVKALPLPMACTLTQFLPGSTYHFAVRAMDVYQRVGPFSAPCSIDLSSS</sequence>
<organism evidence="3 7">
    <name type="scientific">Branchiostoma floridae</name>
    <name type="common">Florida lancelet</name>
    <name type="synonym">Amphioxus</name>
    <dbReference type="NCBI Taxonomy" id="7739"/>
    <lineage>
        <taxon>Eukaryota</taxon>
        <taxon>Metazoa</taxon>
        <taxon>Chordata</taxon>
        <taxon>Cephalochordata</taxon>
        <taxon>Leptocardii</taxon>
        <taxon>Amphioxiformes</taxon>
        <taxon>Branchiostomatidae</taxon>
        <taxon>Branchiostoma</taxon>
    </lineage>
</organism>
<dbReference type="PANTHER" id="PTHR23210:SF26">
    <property type="entry name" value="ACTIVATING TRANSCRIPTION FACTOR 7-INTERACTING PROTEIN 1"/>
    <property type="match status" value="1"/>
</dbReference>
<dbReference type="PANTHER" id="PTHR23210">
    <property type="entry name" value="ACTIVATING TRANSCRIPTION FACTOR 7 INTERACTING PROTEIN"/>
    <property type="match status" value="1"/>
</dbReference>
<feature type="compositionally biased region" description="Basic and acidic residues" evidence="1">
    <location>
        <begin position="105"/>
        <end position="115"/>
    </location>
</feature>
<gene>
    <name evidence="4 5 6 7" type="primary">LOC118428681</name>
</gene>
<feature type="compositionally biased region" description="Low complexity" evidence="1">
    <location>
        <begin position="943"/>
        <end position="967"/>
    </location>
</feature>
<feature type="compositionally biased region" description="Low complexity" evidence="1">
    <location>
        <begin position="848"/>
        <end position="864"/>
    </location>
</feature>
<feature type="compositionally biased region" description="Polar residues" evidence="1">
    <location>
        <begin position="300"/>
        <end position="314"/>
    </location>
</feature>
<feature type="compositionally biased region" description="Polar residues" evidence="1">
    <location>
        <begin position="221"/>
        <end position="244"/>
    </location>
</feature>
<feature type="compositionally biased region" description="Polar residues" evidence="1">
    <location>
        <begin position="1015"/>
        <end position="1026"/>
    </location>
</feature>
<feature type="region of interest" description="Disordered" evidence="1">
    <location>
        <begin position="1"/>
        <end position="38"/>
    </location>
</feature>
<feature type="compositionally biased region" description="Pro residues" evidence="1">
    <location>
        <begin position="1697"/>
        <end position="1710"/>
    </location>
</feature>
<feature type="compositionally biased region" description="Basic residues" evidence="1">
    <location>
        <begin position="1"/>
        <end position="16"/>
    </location>
</feature>
<feature type="compositionally biased region" description="Basic and acidic residues" evidence="1">
    <location>
        <begin position="507"/>
        <end position="549"/>
    </location>
</feature>
<evidence type="ECO:0000259" key="2">
    <source>
        <dbReference type="PROSITE" id="PS50853"/>
    </source>
</evidence>
<dbReference type="GO" id="GO:0005667">
    <property type="term" value="C:transcription regulator complex"/>
    <property type="evidence" value="ECO:0000318"/>
    <property type="project" value="GO_Central"/>
</dbReference>
<feature type="compositionally biased region" description="Polar residues" evidence="1">
    <location>
        <begin position="131"/>
        <end position="144"/>
    </location>
</feature>
<feature type="compositionally biased region" description="Polar residues" evidence="1">
    <location>
        <begin position="973"/>
        <end position="1002"/>
    </location>
</feature>
<feature type="compositionally biased region" description="Polar residues" evidence="1">
    <location>
        <begin position="1350"/>
        <end position="1369"/>
    </location>
</feature>
<dbReference type="KEGG" id="bfo:118428681"/>
<dbReference type="Proteomes" id="UP000001554">
    <property type="component" value="Chromosome 13"/>
</dbReference>
<proteinExistence type="predicted"/>
<evidence type="ECO:0000313" key="6">
    <source>
        <dbReference type="RefSeq" id="XP_035694691.1"/>
    </source>
</evidence>
<dbReference type="PRINTS" id="PR01217">
    <property type="entry name" value="PRICHEXTENSN"/>
</dbReference>
<feature type="compositionally biased region" description="Low complexity" evidence="1">
    <location>
        <begin position="747"/>
        <end position="757"/>
    </location>
</feature>
<dbReference type="GO" id="GO:0003712">
    <property type="term" value="F:transcription coregulator activity"/>
    <property type="evidence" value="ECO:0000318"/>
    <property type="project" value="GO_Central"/>
</dbReference>
<reference evidence="3" key="1">
    <citation type="journal article" date="2020" name="Nat. Ecol. Evol.">
        <title>Deeply conserved synteny resolves early events in vertebrate evolution.</title>
        <authorList>
            <person name="Simakov O."/>
            <person name="Marletaz F."/>
            <person name="Yue J.X."/>
            <person name="O'Connell B."/>
            <person name="Jenkins J."/>
            <person name="Brandt A."/>
            <person name="Calef R."/>
            <person name="Tung C.H."/>
            <person name="Huang T.K."/>
            <person name="Schmutz J."/>
            <person name="Satoh N."/>
            <person name="Yu J.K."/>
            <person name="Putnam N.H."/>
            <person name="Green R.E."/>
            <person name="Rokhsar D.S."/>
        </authorList>
    </citation>
    <scope>NUCLEOTIDE SEQUENCE [LARGE SCALE GENOMIC DNA]</scope>
    <source>
        <strain evidence="3">S238N-H82</strain>
    </source>
</reference>
<dbReference type="InterPro" id="IPR056565">
    <property type="entry name" value="Fn3_ATF7IP"/>
</dbReference>
<feature type="compositionally biased region" description="Polar residues" evidence="1">
    <location>
        <begin position="758"/>
        <end position="781"/>
    </location>
</feature>
<reference evidence="4 5" key="2">
    <citation type="submission" date="2025-04" db="UniProtKB">
        <authorList>
            <consortium name="RefSeq"/>
        </authorList>
    </citation>
    <scope>IDENTIFICATION</scope>
    <source>
        <strain evidence="4 5">S238N-H82</strain>
        <tissue evidence="4 5">Testes</tissue>
    </source>
</reference>
<dbReference type="GO" id="GO:0005634">
    <property type="term" value="C:nucleus"/>
    <property type="evidence" value="ECO:0000318"/>
    <property type="project" value="GO_Central"/>
</dbReference>
<name>A0A9J7M4Q8_BRAFL</name>
<evidence type="ECO:0000313" key="5">
    <source>
        <dbReference type="RefSeq" id="XP_035694690.1"/>
    </source>
</evidence>
<evidence type="ECO:0000313" key="4">
    <source>
        <dbReference type="RefSeq" id="XP_035694689.1"/>
    </source>
</evidence>
<feature type="compositionally biased region" description="Basic residues" evidence="1">
    <location>
        <begin position="183"/>
        <end position="192"/>
    </location>
</feature>
<dbReference type="GeneID" id="118428681"/>
<feature type="compositionally biased region" description="Basic and acidic residues" evidence="1">
    <location>
        <begin position="315"/>
        <end position="334"/>
    </location>
</feature>
<dbReference type="RefSeq" id="XP_035694690.1">
    <property type="nucleotide sequence ID" value="XM_035838797.1"/>
</dbReference>
<feature type="compositionally biased region" description="Low complexity" evidence="1">
    <location>
        <begin position="727"/>
        <end position="736"/>
    </location>
</feature>
<dbReference type="InterPro" id="IPR003961">
    <property type="entry name" value="FN3_dom"/>
</dbReference>
<evidence type="ECO:0000256" key="1">
    <source>
        <dbReference type="SAM" id="MobiDB-lite"/>
    </source>
</evidence>
<feature type="compositionally biased region" description="Low complexity" evidence="1">
    <location>
        <begin position="1202"/>
        <end position="1252"/>
    </location>
</feature>
<feature type="region of interest" description="Disordered" evidence="1">
    <location>
        <begin position="709"/>
        <end position="1052"/>
    </location>
</feature>
<dbReference type="OMA" id="EPEAYQP"/>
<dbReference type="InterPro" id="IPR036116">
    <property type="entry name" value="FN3_sf"/>
</dbReference>
<feature type="region of interest" description="Disordered" evidence="1">
    <location>
        <begin position="1171"/>
        <end position="1451"/>
    </location>
</feature>
<dbReference type="RefSeq" id="XP_035694689.1">
    <property type="nucleotide sequence ID" value="XM_035838796.1"/>
</dbReference>
<dbReference type="RefSeq" id="XP_035694691.1">
    <property type="nucleotide sequence ID" value="XM_035838798.1"/>
</dbReference>
<feature type="compositionally biased region" description="Basic and acidic residues" evidence="1">
    <location>
        <begin position="473"/>
        <end position="491"/>
    </location>
</feature>
<dbReference type="Pfam" id="PF16794">
    <property type="entry name" value="fn3_4"/>
    <property type="match status" value="1"/>
</dbReference>
<feature type="compositionally biased region" description="Basic and acidic residues" evidence="1">
    <location>
        <begin position="360"/>
        <end position="379"/>
    </location>
</feature>
<feature type="compositionally biased region" description="Basic and acidic residues" evidence="1">
    <location>
        <begin position="399"/>
        <end position="416"/>
    </location>
</feature>
<accession>A0A9J7M4Q8</accession>
<evidence type="ECO:0000313" key="3">
    <source>
        <dbReference type="Proteomes" id="UP000001554"/>
    </source>
</evidence>
<keyword evidence="3" id="KW-1185">Reference proteome</keyword>
<feature type="region of interest" description="Disordered" evidence="1">
    <location>
        <begin position="1625"/>
        <end position="1717"/>
    </location>
</feature>
<evidence type="ECO:0000313" key="7">
    <source>
        <dbReference type="RefSeq" id="XP_035694692.1"/>
    </source>
</evidence>
<feature type="domain" description="Fibronectin type-III" evidence="2">
    <location>
        <begin position="1718"/>
        <end position="1823"/>
    </location>
</feature>
<feature type="compositionally biased region" description="Pro residues" evidence="1">
    <location>
        <begin position="1663"/>
        <end position="1687"/>
    </location>
</feature>
<dbReference type="OrthoDB" id="2434995at2759"/>
<dbReference type="RefSeq" id="XP_035694692.1">
    <property type="nucleotide sequence ID" value="XM_035838799.1"/>
</dbReference>
<dbReference type="InterPro" id="IPR026085">
    <property type="entry name" value="ATF7-int"/>
</dbReference>
<feature type="region of interest" description="Disordered" evidence="1">
    <location>
        <begin position="52"/>
        <end position="495"/>
    </location>
</feature>
<dbReference type="PROSITE" id="PS50853">
    <property type="entry name" value="FN3"/>
    <property type="match status" value="1"/>
</dbReference>
<dbReference type="GO" id="GO:0006355">
    <property type="term" value="P:regulation of DNA-templated transcription"/>
    <property type="evidence" value="ECO:0000318"/>
    <property type="project" value="GO_Central"/>
</dbReference>
<feature type="compositionally biased region" description="Polar residues" evidence="1">
    <location>
        <begin position="252"/>
        <end position="279"/>
    </location>
</feature>
<feature type="compositionally biased region" description="Low complexity" evidence="1">
    <location>
        <begin position="211"/>
        <end position="220"/>
    </location>
</feature>
<feature type="compositionally biased region" description="Low complexity" evidence="1">
    <location>
        <begin position="1262"/>
        <end position="1283"/>
    </location>
</feature>
<protein>
    <submittedName>
        <fullName evidence="4 5">Activating transcription factor 7-interacting protein 1-like isoform X1</fullName>
    </submittedName>
</protein>